<keyword evidence="2" id="KW-1185">Reference proteome</keyword>
<dbReference type="Proteomes" id="UP000827092">
    <property type="component" value="Unassembled WGS sequence"/>
</dbReference>
<proteinExistence type="predicted"/>
<accession>A0AAV6TH85</accession>
<dbReference type="EMBL" id="JAFNEN010004421">
    <property type="protein sequence ID" value="KAG8171101.1"/>
    <property type="molecule type" value="Genomic_DNA"/>
</dbReference>
<organism evidence="1 2">
    <name type="scientific">Oedothorax gibbosus</name>
    <dbReference type="NCBI Taxonomy" id="931172"/>
    <lineage>
        <taxon>Eukaryota</taxon>
        <taxon>Metazoa</taxon>
        <taxon>Ecdysozoa</taxon>
        <taxon>Arthropoda</taxon>
        <taxon>Chelicerata</taxon>
        <taxon>Arachnida</taxon>
        <taxon>Araneae</taxon>
        <taxon>Araneomorphae</taxon>
        <taxon>Entelegynae</taxon>
        <taxon>Araneoidea</taxon>
        <taxon>Linyphiidae</taxon>
        <taxon>Erigoninae</taxon>
        <taxon>Oedothorax</taxon>
    </lineage>
</organism>
<gene>
    <name evidence="1" type="ORF">JTE90_023276</name>
</gene>
<name>A0AAV6TH85_9ARAC</name>
<protein>
    <submittedName>
        <fullName evidence="1">Uncharacterized protein</fullName>
    </submittedName>
</protein>
<comment type="caution">
    <text evidence="1">The sequence shown here is derived from an EMBL/GenBank/DDBJ whole genome shotgun (WGS) entry which is preliminary data.</text>
</comment>
<evidence type="ECO:0000313" key="1">
    <source>
        <dbReference type="EMBL" id="KAG8171101.1"/>
    </source>
</evidence>
<evidence type="ECO:0000313" key="2">
    <source>
        <dbReference type="Proteomes" id="UP000827092"/>
    </source>
</evidence>
<reference evidence="1 2" key="1">
    <citation type="journal article" date="2022" name="Nat. Ecol. Evol.">
        <title>A masculinizing supergene underlies an exaggerated male reproductive morph in a spider.</title>
        <authorList>
            <person name="Hendrickx F."/>
            <person name="De Corte Z."/>
            <person name="Sonet G."/>
            <person name="Van Belleghem S.M."/>
            <person name="Kostlbacher S."/>
            <person name="Vangestel C."/>
        </authorList>
    </citation>
    <scope>NUCLEOTIDE SEQUENCE [LARGE SCALE GENOMIC DNA]</scope>
    <source>
        <strain evidence="1">W744_W776</strain>
    </source>
</reference>
<sequence>MSKGEPTFFADTLSRISTIDTPSPIDTRKMAEVQKETRLQDLLKRLKGTSPKALNPPSSKIQIRIHLQVALTICASQFRKIVFNQFTIFPPGKTSDAKLLGARFVGPP</sequence>
<dbReference type="AlphaFoldDB" id="A0AAV6TH85"/>